<evidence type="ECO:0000313" key="2">
    <source>
        <dbReference type="Proteomes" id="UP000740413"/>
    </source>
</evidence>
<accession>A0ABS5WG52</accession>
<evidence type="ECO:0008006" key="3">
    <source>
        <dbReference type="Google" id="ProtNLM"/>
    </source>
</evidence>
<gene>
    <name evidence="1" type="ORF">HW347_13725</name>
</gene>
<dbReference type="RefSeq" id="WP_214612385.1">
    <property type="nucleotide sequence ID" value="NZ_JACATN010000004.1"/>
</dbReference>
<proteinExistence type="predicted"/>
<protein>
    <recommendedName>
        <fullName evidence="3">Membrane metalloprotease</fullName>
    </recommendedName>
</protein>
<dbReference type="PROSITE" id="PS51257">
    <property type="entry name" value="PROKAR_LIPOPROTEIN"/>
    <property type="match status" value="1"/>
</dbReference>
<dbReference type="Proteomes" id="UP000740413">
    <property type="component" value="Unassembled WGS sequence"/>
</dbReference>
<evidence type="ECO:0000313" key="1">
    <source>
        <dbReference type="EMBL" id="MBT2162327.1"/>
    </source>
</evidence>
<reference evidence="2" key="1">
    <citation type="submission" date="2023-07" db="EMBL/GenBank/DDBJ databases">
        <title>Zobellia barbeyronii sp. nov., a new marine flavobacterium, isolated from green and red algae.</title>
        <authorList>
            <person name="Nedashkovskaya O.I."/>
            <person name="Otstavnykh N."/>
            <person name="Zhukova N."/>
            <person name="Guzev K."/>
            <person name="Chausova V."/>
            <person name="Tekutyeva L."/>
            <person name="Mikhailov V."/>
            <person name="Isaeva M."/>
        </authorList>
    </citation>
    <scope>NUCLEOTIDE SEQUENCE [LARGE SCALE GENOMIC DNA]</scope>
    <source>
        <strain evidence="2">KMM 6746</strain>
    </source>
</reference>
<dbReference type="EMBL" id="JACATN010000004">
    <property type="protein sequence ID" value="MBT2162327.1"/>
    <property type="molecule type" value="Genomic_DNA"/>
</dbReference>
<organism evidence="1 2">
    <name type="scientific">Zobellia barbeyronii</name>
    <dbReference type="NCBI Taxonomy" id="2748009"/>
    <lineage>
        <taxon>Bacteria</taxon>
        <taxon>Pseudomonadati</taxon>
        <taxon>Bacteroidota</taxon>
        <taxon>Flavobacteriia</taxon>
        <taxon>Flavobacteriales</taxon>
        <taxon>Flavobacteriaceae</taxon>
        <taxon>Zobellia</taxon>
    </lineage>
</organism>
<sequence length="310" mass="33745">MKNIHTLLLVLLFGLFTGCSKDEDDQVANESKTLDKTANLQGTGDSANDILSNDKFTKLLIEIAYVDGFKPTEEAMEGFVNYLKERTFKEDIELKYTKLESPDEESLTLEEIADLESENRTVYNDGETLAVYIYFSDAPADGDDEEEGLVTLGAVFRNTSMIIHEATVRKLAAQRLFVTDADVESSTLNHEFGHLFGLVNLGTTPVNDHEDIQVDEDGKPVLDSAGNTIGNSHCDVEGCLMLAELQFDGGFTGKSASLTAKDNNTITSACSLSGKSVLKLLDSKTAKNGIPEPPSLDSECLLDLKNNGGR</sequence>
<keyword evidence="2" id="KW-1185">Reference proteome</keyword>
<comment type="caution">
    <text evidence="1">The sequence shown here is derived from an EMBL/GenBank/DDBJ whole genome shotgun (WGS) entry which is preliminary data.</text>
</comment>
<name>A0ABS5WG52_9FLAO</name>